<reference evidence="3" key="1">
    <citation type="submission" date="2016-12" db="EMBL/GenBank/DDBJ databases">
        <authorList>
            <person name="Varghese N."/>
            <person name="Submissions S."/>
        </authorList>
    </citation>
    <scope>NUCLEOTIDE SEQUENCE [LARGE SCALE GENOMIC DNA]</scope>
    <source>
        <strain evidence="3">DSM 25035</strain>
    </source>
</reference>
<gene>
    <name evidence="2" type="ORF">SAMN04488108_3405</name>
</gene>
<dbReference type="OrthoDB" id="1120420at2"/>
<evidence type="ECO:0000259" key="1">
    <source>
        <dbReference type="Pfam" id="PF13568"/>
    </source>
</evidence>
<dbReference type="RefSeq" id="WP_073573013.1">
    <property type="nucleotide sequence ID" value="NZ_FRXN01000005.1"/>
</dbReference>
<protein>
    <submittedName>
        <fullName evidence="2">Outer membrane protein beta-barrel domain-containing protein</fullName>
    </submittedName>
</protein>
<evidence type="ECO:0000313" key="2">
    <source>
        <dbReference type="EMBL" id="SHO64368.1"/>
    </source>
</evidence>
<accession>A0A1M7ZHJ7</accession>
<dbReference type="AlphaFoldDB" id="A0A1M7ZHJ7"/>
<keyword evidence="3" id="KW-1185">Reference proteome</keyword>
<dbReference type="EMBL" id="FRXN01000005">
    <property type="protein sequence ID" value="SHO64368.1"/>
    <property type="molecule type" value="Genomic_DNA"/>
</dbReference>
<name>A0A1M7ZHJ7_9BACT</name>
<sequence>MELSRSSWKSVFAFSLTLGLLALAPQRANSQVLMSLIFGDKLNTEKNLFGLHMNESTHHFSNYQTGKDLRSFSMGLFFSHRVNEKWMWNLEMLAKYKRGMKGLAFYDLGDEELNALFQESTADKTIKYLSVPFTMRYYRTDKLFLEFGPQISMRMKAWDVFEVKNGASKLEYKNDIKDQINKFDIGYVIGLGLMVGKDHINAVGIRHHQGFSDVIKDTSGNQHHSQWALYANLPIGRGKMKN</sequence>
<organism evidence="2 3">
    <name type="scientific">Algoriphagus zhangzhouensis</name>
    <dbReference type="NCBI Taxonomy" id="1073327"/>
    <lineage>
        <taxon>Bacteria</taxon>
        <taxon>Pseudomonadati</taxon>
        <taxon>Bacteroidota</taxon>
        <taxon>Cytophagia</taxon>
        <taxon>Cytophagales</taxon>
        <taxon>Cyclobacteriaceae</taxon>
        <taxon>Algoriphagus</taxon>
    </lineage>
</organism>
<feature type="domain" description="Outer membrane protein beta-barrel" evidence="1">
    <location>
        <begin position="62"/>
        <end position="215"/>
    </location>
</feature>
<dbReference type="Proteomes" id="UP000184609">
    <property type="component" value="Unassembled WGS sequence"/>
</dbReference>
<dbReference type="Pfam" id="PF13568">
    <property type="entry name" value="OMP_b-brl_2"/>
    <property type="match status" value="1"/>
</dbReference>
<dbReference type="STRING" id="1073327.SAMN04488108_3405"/>
<evidence type="ECO:0000313" key="3">
    <source>
        <dbReference type="Proteomes" id="UP000184609"/>
    </source>
</evidence>
<dbReference type="InterPro" id="IPR025665">
    <property type="entry name" value="Beta-barrel_OMP_2"/>
</dbReference>
<proteinExistence type="predicted"/>